<reference evidence="1" key="1">
    <citation type="submission" date="2018-05" db="EMBL/GenBank/DDBJ databases">
        <authorList>
            <person name="Lanie J.A."/>
            <person name="Ng W.-L."/>
            <person name="Kazmierczak K.M."/>
            <person name="Andrzejewski T.M."/>
            <person name="Davidsen T.M."/>
            <person name="Wayne K.J."/>
            <person name="Tettelin H."/>
            <person name="Glass J.I."/>
            <person name="Rusch D."/>
            <person name="Podicherti R."/>
            <person name="Tsui H.-C.T."/>
            <person name="Winkler M.E."/>
        </authorList>
    </citation>
    <scope>NUCLEOTIDE SEQUENCE</scope>
</reference>
<sequence length="26" mass="2866">VFEHLQCLPVHRVAKPPSNLNGLLLA</sequence>
<proteinExistence type="predicted"/>
<dbReference type="AlphaFoldDB" id="A0A382CSN5"/>
<feature type="non-terminal residue" evidence="1">
    <location>
        <position position="1"/>
    </location>
</feature>
<dbReference type="EMBL" id="UINC01035722">
    <property type="protein sequence ID" value="SVB28581.1"/>
    <property type="molecule type" value="Genomic_DNA"/>
</dbReference>
<organism evidence="1">
    <name type="scientific">marine metagenome</name>
    <dbReference type="NCBI Taxonomy" id="408172"/>
    <lineage>
        <taxon>unclassified sequences</taxon>
        <taxon>metagenomes</taxon>
        <taxon>ecological metagenomes</taxon>
    </lineage>
</organism>
<evidence type="ECO:0000313" key="1">
    <source>
        <dbReference type="EMBL" id="SVB28581.1"/>
    </source>
</evidence>
<name>A0A382CSN5_9ZZZZ</name>
<feature type="non-terminal residue" evidence="1">
    <location>
        <position position="26"/>
    </location>
</feature>
<protein>
    <submittedName>
        <fullName evidence="1">Uncharacterized protein</fullName>
    </submittedName>
</protein>
<gene>
    <name evidence="1" type="ORF">METZ01_LOCUS181435</name>
</gene>
<accession>A0A382CSN5</accession>